<dbReference type="EMBL" id="BK015629">
    <property type="protein sequence ID" value="DAE16685.1"/>
    <property type="molecule type" value="Genomic_DNA"/>
</dbReference>
<name>A0A8S5QD38_9CAUD</name>
<protein>
    <submittedName>
        <fullName evidence="2">Uncharacterized protein</fullName>
    </submittedName>
</protein>
<evidence type="ECO:0000256" key="1">
    <source>
        <dbReference type="SAM" id="MobiDB-lite"/>
    </source>
</evidence>
<accession>A0A8S5QD38</accession>
<sequence>MEIELNVKKNEVLEEVAKTSAYSGSKMTEDEGAYERIFTTDADREMLERFWSESQVAVCEAMKKFLEDEGETDDGYTVSLELSKSFDDVLQGSMEKELFSFFVMNITAKWFAFTNKKEAGDYGTAAQELLVGVRKKALYKKRPTRPTYTPGPSKTPRPPIISEETELQTKE</sequence>
<feature type="region of interest" description="Disordered" evidence="1">
    <location>
        <begin position="141"/>
        <end position="171"/>
    </location>
</feature>
<organism evidence="2">
    <name type="scientific">Podoviridae sp. ctn7K25</name>
    <dbReference type="NCBI Taxonomy" id="2825273"/>
    <lineage>
        <taxon>Viruses</taxon>
        <taxon>Duplodnaviria</taxon>
        <taxon>Heunggongvirae</taxon>
        <taxon>Uroviricota</taxon>
        <taxon>Caudoviricetes</taxon>
    </lineage>
</organism>
<proteinExistence type="predicted"/>
<evidence type="ECO:0000313" key="2">
    <source>
        <dbReference type="EMBL" id="DAE16685.1"/>
    </source>
</evidence>
<reference evidence="2" key="1">
    <citation type="journal article" date="2021" name="Proc. Natl. Acad. Sci. U.S.A.">
        <title>A Catalog of Tens of Thousands of Viruses from Human Metagenomes Reveals Hidden Associations with Chronic Diseases.</title>
        <authorList>
            <person name="Tisza M.J."/>
            <person name="Buck C.B."/>
        </authorList>
    </citation>
    <scope>NUCLEOTIDE SEQUENCE</scope>
    <source>
        <strain evidence="2">Ctn7K25</strain>
    </source>
</reference>